<name>A0A022XEN5_TRISD</name>
<evidence type="ECO:0000256" key="9">
    <source>
        <dbReference type="ARBA" id="ARBA00047764"/>
    </source>
</evidence>
<gene>
    <name evidence="11" type="ORF">H105_08622</name>
</gene>
<comment type="subcellular location">
    <subcellularLocation>
        <location evidence="2">Secreted</location>
    </subcellularLocation>
</comment>
<dbReference type="GO" id="GO:0046872">
    <property type="term" value="F:metal ion binding"/>
    <property type="evidence" value="ECO:0007669"/>
    <property type="project" value="UniProtKB-KW"/>
</dbReference>
<comment type="similarity">
    <text evidence="3">Belongs to the metallo-dependent hydrolases superfamily. Adenosine and AMP deaminases family. ADGF subfamily.</text>
</comment>
<evidence type="ECO:0000256" key="4">
    <source>
        <dbReference type="ARBA" id="ARBA00012784"/>
    </source>
</evidence>
<comment type="cofactor">
    <cofactor evidence="1">
        <name>Zn(2+)</name>
        <dbReference type="ChEBI" id="CHEBI:29105"/>
    </cofactor>
</comment>
<dbReference type="InterPro" id="IPR006330">
    <property type="entry name" value="Ado/ade_deaminase"/>
</dbReference>
<dbReference type="GO" id="GO:0006154">
    <property type="term" value="P:adenosine catabolic process"/>
    <property type="evidence" value="ECO:0007669"/>
    <property type="project" value="TreeGrafter"/>
</dbReference>
<dbReference type="AlphaFoldDB" id="A0A022XEN5"/>
<dbReference type="EC" id="3.5.4.4" evidence="4"/>
<dbReference type="Pfam" id="PF00962">
    <property type="entry name" value="A_deaminase"/>
    <property type="match status" value="1"/>
</dbReference>
<evidence type="ECO:0000256" key="3">
    <source>
        <dbReference type="ARBA" id="ARBA00006083"/>
    </source>
</evidence>
<accession>A0A022XEN5</accession>
<dbReference type="GO" id="GO:0005576">
    <property type="term" value="C:extracellular region"/>
    <property type="evidence" value="ECO:0007669"/>
    <property type="project" value="UniProtKB-SubCell"/>
</dbReference>
<dbReference type="InterPro" id="IPR032466">
    <property type="entry name" value="Metal_Hydrolase"/>
</dbReference>
<feature type="domain" description="Adenosine deaminase" evidence="10">
    <location>
        <begin position="252"/>
        <end position="545"/>
    </location>
</feature>
<dbReference type="Proteomes" id="UP000023623">
    <property type="component" value="Unassembled WGS sequence"/>
</dbReference>
<dbReference type="PANTHER" id="PTHR11409">
    <property type="entry name" value="ADENOSINE DEAMINASE"/>
    <property type="match status" value="1"/>
</dbReference>
<evidence type="ECO:0000256" key="7">
    <source>
        <dbReference type="ARBA" id="ARBA00022729"/>
    </source>
</evidence>
<evidence type="ECO:0000259" key="10">
    <source>
        <dbReference type="Pfam" id="PF00962"/>
    </source>
</evidence>
<keyword evidence="7" id="KW-0732">Signal</keyword>
<dbReference type="GO" id="GO:0046103">
    <property type="term" value="P:inosine biosynthetic process"/>
    <property type="evidence" value="ECO:0007669"/>
    <property type="project" value="TreeGrafter"/>
</dbReference>
<keyword evidence="5" id="KW-0964">Secreted</keyword>
<sequence>MEPPLNAKTKGEGSQDEVAAWEVEEGIPQFEDQFIQKYLQGRNALIQEEKKQRHDAHFQKCMSASTKEACRIISHIRDRELKTVWNKVEEENLAKTQDTVLYPGMMFRLAKDKMEGTDLWKIVKRMPKGALLHGHLEAMVDLDVLVNQVLSLPGIHIASDRPLIGESLLLSPLRFQYFSEAQNVASETSASGIWSPTYKPQLFVPVKEAAETFPDGGVRGFSDWLKGRCTIEKETSLNHHHGCAAIWEVLDQKFQVVDAILYYEPIFRACLKHMLAELNEDGIRYVEFRLAFGFEYRRDKCEEPDFNFESIFEAFGEEIERFKASEAGKGFHGARMIWTTMRSHPNRDIVESMKKCILTKLQFPELICGFDLVGREDDGRSLVDMIPVLFWFKKQCAVEGVEIPFMFHAGECLGDGDETDSNLYDAILLGTRRIGHAFSLYKHPLLIDLVKEKKIMVECCPISNEVLRFTSSIMSHPLPALLARGVAVSLCNDDPSMLGHGKNGLTHDFCQVLNGLENVGLSGLATMAENSLRWSCFEDQDNSAWLADIKRGIAGTGRKSEHIRNWHIEFEQFCQWVVLEFGADIPPSDD</sequence>
<dbReference type="InterPro" id="IPR001365">
    <property type="entry name" value="A_deaminase_dom"/>
</dbReference>
<keyword evidence="12" id="KW-1185">Reference proteome</keyword>
<evidence type="ECO:0000256" key="1">
    <source>
        <dbReference type="ARBA" id="ARBA00001947"/>
    </source>
</evidence>
<dbReference type="FunFam" id="3.20.20.140:FF:000017">
    <property type="entry name" value="Adenosine deaminase 2"/>
    <property type="match status" value="1"/>
</dbReference>
<dbReference type="EMBL" id="KK208946">
    <property type="protein sequence ID" value="EZF68838.1"/>
    <property type="molecule type" value="Genomic_DNA"/>
</dbReference>
<reference evidence="11 12" key="1">
    <citation type="submission" date="2014-02" db="EMBL/GenBank/DDBJ databases">
        <title>The Genome Sequence of Trichophyton rubrum (morphotype soudanense) CBS 452.61.</title>
        <authorList>
            <consortium name="The Broad Institute Genomics Platform"/>
            <person name="Cuomo C.A."/>
            <person name="White T.C."/>
            <person name="Graser Y."/>
            <person name="Martinez-Rossi N."/>
            <person name="Heitman J."/>
            <person name="Young S.K."/>
            <person name="Zeng Q."/>
            <person name="Gargeya S."/>
            <person name="Abouelleil A."/>
            <person name="Alvarado L."/>
            <person name="Chapman S.B."/>
            <person name="Gainer-Dewar J."/>
            <person name="Goldberg J."/>
            <person name="Griggs A."/>
            <person name="Gujja S."/>
            <person name="Hansen M."/>
            <person name="Howarth C."/>
            <person name="Imamovic A."/>
            <person name="Larimer J."/>
            <person name="Martinez D."/>
            <person name="Murphy C."/>
            <person name="Pearson M.D."/>
            <person name="Persinoti G."/>
            <person name="Poon T."/>
            <person name="Priest M."/>
            <person name="Roberts A.D."/>
            <person name="Saif S."/>
            <person name="Shea T.D."/>
            <person name="Sykes S.N."/>
            <person name="Wortman J."/>
            <person name="Nusbaum C."/>
            <person name="Birren B."/>
        </authorList>
    </citation>
    <scope>NUCLEOTIDE SEQUENCE [LARGE SCALE GENOMIC DNA]</scope>
    <source>
        <strain evidence="11 12">CBS 452.61</strain>
    </source>
</reference>
<evidence type="ECO:0000313" key="11">
    <source>
        <dbReference type="EMBL" id="EZF68838.1"/>
    </source>
</evidence>
<proteinExistence type="inferred from homology"/>
<dbReference type="OrthoDB" id="7202371at2759"/>
<evidence type="ECO:0000256" key="2">
    <source>
        <dbReference type="ARBA" id="ARBA00004613"/>
    </source>
</evidence>
<protein>
    <recommendedName>
        <fullName evidence="4">adenosine deaminase</fullName>
        <ecNumber evidence="4">3.5.4.4</ecNumber>
    </recommendedName>
</protein>
<keyword evidence="6" id="KW-0479">Metal-binding</keyword>
<organism evidence="11 12">
    <name type="scientific">Trichophyton soudanense CBS 452.61</name>
    <dbReference type="NCBI Taxonomy" id="1215331"/>
    <lineage>
        <taxon>Eukaryota</taxon>
        <taxon>Fungi</taxon>
        <taxon>Dikarya</taxon>
        <taxon>Ascomycota</taxon>
        <taxon>Pezizomycotina</taxon>
        <taxon>Eurotiomycetes</taxon>
        <taxon>Eurotiomycetidae</taxon>
        <taxon>Onygenales</taxon>
        <taxon>Arthrodermataceae</taxon>
        <taxon>Trichophyton</taxon>
    </lineage>
</organism>
<evidence type="ECO:0000256" key="6">
    <source>
        <dbReference type="ARBA" id="ARBA00022723"/>
    </source>
</evidence>
<dbReference type="SUPFAM" id="SSF51556">
    <property type="entry name" value="Metallo-dependent hydrolases"/>
    <property type="match status" value="1"/>
</dbReference>
<evidence type="ECO:0000256" key="8">
    <source>
        <dbReference type="ARBA" id="ARBA00022801"/>
    </source>
</evidence>
<evidence type="ECO:0000256" key="5">
    <source>
        <dbReference type="ARBA" id="ARBA00022525"/>
    </source>
</evidence>
<dbReference type="GO" id="GO:0004000">
    <property type="term" value="F:adenosine deaminase activity"/>
    <property type="evidence" value="ECO:0007669"/>
    <property type="project" value="TreeGrafter"/>
</dbReference>
<comment type="catalytic activity">
    <reaction evidence="9">
        <text>adenosine + H2O + H(+) = inosine + NH4(+)</text>
        <dbReference type="Rhea" id="RHEA:24408"/>
        <dbReference type="ChEBI" id="CHEBI:15377"/>
        <dbReference type="ChEBI" id="CHEBI:15378"/>
        <dbReference type="ChEBI" id="CHEBI:16335"/>
        <dbReference type="ChEBI" id="CHEBI:17596"/>
        <dbReference type="ChEBI" id="CHEBI:28938"/>
        <dbReference type="EC" id="3.5.4.4"/>
    </reaction>
</comment>
<evidence type="ECO:0000313" key="12">
    <source>
        <dbReference type="Proteomes" id="UP000023623"/>
    </source>
</evidence>
<dbReference type="Gene3D" id="3.20.20.140">
    <property type="entry name" value="Metal-dependent hydrolases"/>
    <property type="match status" value="1"/>
</dbReference>
<dbReference type="PANTHER" id="PTHR11409:SF39">
    <property type="entry name" value="ADENOSINE DEAMINASE 2"/>
    <property type="match status" value="1"/>
</dbReference>
<keyword evidence="8" id="KW-0378">Hydrolase</keyword>